<sequence length="63" mass="6865">MDEPLMGNAEVAALLGVSRQRVHQLTSRPDFPAPIAVLAMGKVWRTADVLAWAEATGRELRHG</sequence>
<dbReference type="AlphaFoldDB" id="D1BW62"/>
<protein>
    <submittedName>
        <fullName evidence="1">Phage transcriptional regulator, AlpA</fullName>
    </submittedName>
</protein>
<evidence type="ECO:0000313" key="1">
    <source>
        <dbReference type="EMBL" id="ACZ29565.1"/>
    </source>
</evidence>
<reference evidence="1 2" key="2">
    <citation type="journal article" date="2010" name="Stand. Genomic Sci.">
        <title>Complete genome sequence of Xylanimonas cellulosilytica type strain (XIL07).</title>
        <authorList>
            <person name="Foster B."/>
            <person name="Pukall R."/>
            <person name="Abt B."/>
            <person name="Nolan M."/>
            <person name="Glavina Del Rio T."/>
            <person name="Chen F."/>
            <person name="Lucas S."/>
            <person name="Tice H."/>
            <person name="Pitluck S."/>
            <person name="Cheng J.-F."/>
            <person name="Chertkov O."/>
            <person name="Brettin T."/>
            <person name="Han C."/>
            <person name="Detter J.C."/>
            <person name="Bruce D."/>
            <person name="Goodwin L."/>
            <person name="Ivanova N."/>
            <person name="Mavromatis K."/>
            <person name="Pati A."/>
            <person name="Mikhailova N."/>
            <person name="Chen A."/>
            <person name="Palaniappan K."/>
            <person name="Land M."/>
            <person name="Hauser L."/>
            <person name="Chang Y.-J."/>
            <person name="Jeffries C.D."/>
            <person name="Chain P."/>
            <person name="Rohde M."/>
            <person name="Goeker M."/>
            <person name="Bristow J."/>
            <person name="Eisen J.A."/>
            <person name="Markowitz V."/>
            <person name="Hugenholtz P."/>
            <person name="Kyrpides N.C."/>
            <person name="Klenk H.-P."/>
            <person name="Lapidus A."/>
        </authorList>
    </citation>
    <scope>NUCLEOTIDE SEQUENCE [LARGE SCALE GENOMIC DNA]</scope>
    <source>
        <strain evidence="2">DSM 15894 / CECT 5975 / LMG 20990 / XIL07</strain>
    </source>
</reference>
<dbReference type="EMBL" id="CP001821">
    <property type="protein sequence ID" value="ACZ29565.1"/>
    <property type="molecule type" value="Genomic_DNA"/>
</dbReference>
<name>D1BW62_XYLCX</name>
<proteinExistence type="predicted"/>
<accession>D1BW62</accession>
<reference evidence="2" key="1">
    <citation type="submission" date="2009-11" db="EMBL/GenBank/DDBJ databases">
        <title>The complete chromosome of Xylanimonas cellulosilytica DSM 15894.</title>
        <authorList>
            <consortium name="US DOE Joint Genome Institute (JGI-PGF)"/>
            <person name="Lucas S."/>
            <person name="Copeland A."/>
            <person name="Lapidus A."/>
            <person name="Glavina del Rio T."/>
            <person name="Dalin E."/>
            <person name="Tice H."/>
            <person name="Bruce D."/>
            <person name="Goodwin L."/>
            <person name="Pitluck S."/>
            <person name="Kyrpides N."/>
            <person name="Mavromatis K."/>
            <person name="Ivanova N."/>
            <person name="Mikhailova N."/>
            <person name="Foster B."/>
            <person name="Clum A."/>
            <person name="Brettin T."/>
            <person name="Detter J.C."/>
            <person name="Han C."/>
            <person name="Larimer F."/>
            <person name="Land M."/>
            <person name="Hauser L."/>
            <person name="Markowitz V."/>
            <person name="Cheng J.F."/>
            <person name="Hugenholtz P."/>
            <person name="Woyke T."/>
            <person name="Wu D."/>
            <person name="Gehrich-Schroeter G."/>
            <person name="Schneider S."/>
            <person name="Pukall S.R."/>
            <person name="Klenk H.P."/>
            <person name="Eisen J.A."/>
        </authorList>
    </citation>
    <scope>NUCLEOTIDE SEQUENCE [LARGE SCALE GENOMIC DNA]</scope>
    <source>
        <strain evidence="2">DSM 15894 / CECT 5975 / LMG 20990 / XIL07</strain>
    </source>
</reference>
<dbReference type="Proteomes" id="UP000002255">
    <property type="component" value="Chromosome"/>
</dbReference>
<evidence type="ECO:0000313" key="2">
    <source>
        <dbReference type="Proteomes" id="UP000002255"/>
    </source>
</evidence>
<keyword evidence="2" id="KW-1185">Reference proteome</keyword>
<organism evidence="1 2">
    <name type="scientific">Xylanimonas cellulosilytica (strain DSM 15894 / JCM 12276 / CECT 5975 / KCTC 9989 / LMG 20990 / NBRC 107835 / XIL07)</name>
    <dbReference type="NCBI Taxonomy" id="446471"/>
    <lineage>
        <taxon>Bacteria</taxon>
        <taxon>Bacillati</taxon>
        <taxon>Actinomycetota</taxon>
        <taxon>Actinomycetes</taxon>
        <taxon>Micrococcales</taxon>
        <taxon>Promicromonosporaceae</taxon>
        <taxon>Xylanimonas</taxon>
    </lineage>
</organism>
<dbReference type="STRING" id="446471.Xcel_0526"/>
<gene>
    <name evidence="1" type="ordered locus">Xcel_0526</name>
</gene>
<dbReference type="HOGENOM" id="CLU_140176_17_1_11"/>
<dbReference type="eggNOG" id="COG3311">
    <property type="taxonomic scope" value="Bacteria"/>
</dbReference>
<dbReference type="KEGG" id="xce:Xcel_0526"/>